<dbReference type="EMBL" id="AGNL01004339">
    <property type="protein sequence ID" value="EJK73632.1"/>
    <property type="molecule type" value="Genomic_DNA"/>
</dbReference>
<accession>K0TNL5</accession>
<comment type="caution">
    <text evidence="1">The sequence shown here is derived from an EMBL/GenBank/DDBJ whole genome shotgun (WGS) entry which is preliminary data.</text>
</comment>
<sequence>MPPHVRRWFVRHEKEFSEYLMDKFGVVQVSEATIKQAHSFFSYVGSMKAYHVTRTSGLLTGDGRHISQTDEQRARLSAQGLEAYHETRTSGLLTGDGLNIDQTDEQRARSSAQELEAYHMTGTSNLKSANGLHINQTKDGRARRTAKTKGSDCIGERPQGWLAYWH</sequence>
<reference evidence="1 2" key="1">
    <citation type="journal article" date="2012" name="Genome Biol.">
        <title>Genome and low-iron response of an oceanic diatom adapted to chronic iron limitation.</title>
        <authorList>
            <person name="Lommer M."/>
            <person name="Specht M."/>
            <person name="Roy A.S."/>
            <person name="Kraemer L."/>
            <person name="Andreson R."/>
            <person name="Gutowska M.A."/>
            <person name="Wolf J."/>
            <person name="Bergner S.V."/>
            <person name="Schilhabel M.B."/>
            <person name="Klostermeier U.C."/>
            <person name="Beiko R.G."/>
            <person name="Rosenstiel P."/>
            <person name="Hippler M."/>
            <person name="Laroche J."/>
        </authorList>
    </citation>
    <scope>NUCLEOTIDE SEQUENCE [LARGE SCALE GENOMIC DNA]</scope>
    <source>
        <strain evidence="1 2">CCMP1005</strain>
    </source>
</reference>
<keyword evidence="2" id="KW-1185">Reference proteome</keyword>
<evidence type="ECO:0000313" key="1">
    <source>
        <dbReference type="EMBL" id="EJK73632.1"/>
    </source>
</evidence>
<protein>
    <submittedName>
        <fullName evidence="1">Uncharacterized protein</fullName>
    </submittedName>
</protein>
<dbReference type="Proteomes" id="UP000266841">
    <property type="component" value="Unassembled WGS sequence"/>
</dbReference>
<proteinExistence type="predicted"/>
<gene>
    <name evidence="1" type="ORF">THAOC_04734</name>
</gene>
<dbReference type="AlphaFoldDB" id="K0TNL5"/>
<evidence type="ECO:0000313" key="2">
    <source>
        <dbReference type="Proteomes" id="UP000266841"/>
    </source>
</evidence>
<organism evidence="1 2">
    <name type="scientific">Thalassiosira oceanica</name>
    <name type="common">Marine diatom</name>
    <dbReference type="NCBI Taxonomy" id="159749"/>
    <lineage>
        <taxon>Eukaryota</taxon>
        <taxon>Sar</taxon>
        <taxon>Stramenopiles</taxon>
        <taxon>Ochrophyta</taxon>
        <taxon>Bacillariophyta</taxon>
        <taxon>Coscinodiscophyceae</taxon>
        <taxon>Thalassiosirophycidae</taxon>
        <taxon>Thalassiosirales</taxon>
        <taxon>Thalassiosiraceae</taxon>
        <taxon>Thalassiosira</taxon>
    </lineage>
</organism>
<name>K0TNL5_THAOC</name>